<evidence type="ECO:0000313" key="1">
    <source>
        <dbReference type="EMBL" id="MBC2776218.1"/>
    </source>
</evidence>
<accession>A0A842HR22</accession>
<reference evidence="1 2" key="1">
    <citation type="submission" date="2020-08" db="EMBL/GenBank/DDBJ databases">
        <title>Draft genome sequence of Parasphingopyxis sp. GrpM-11.</title>
        <authorList>
            <person name="Oh J."/>
            <person name="Roh D.-H."/>
        </authorList>
    </citation>
    <scope>NUCLEOTIDE SEQUENCE [LARGE SCALE GENOMIC DNA]</scope>
    <source>
        <strain evidence="1 2">GrpM-11</strain>
    </source>
</reference>
<sequence length="178" mass="18499">MSAPPEFSRPLPLDALGAGEIERTIEADAGECAALATRFGLEAIERLAARAIVRRDGPAVFAKGQVEASVVQACVVTGDPVPGEIAEPFDLRFVPEGQADGAEEEIELSAEECETLFYDGNAVDLGEAAAQTMALALDPFPRSGDAGDALREAGVISEEEAGPFGALKGLRDKLAGKD</sequence>
<gene>
    <name evidence="1" type="ORF">H6P80_01160</name>
</gene>
<proteinExistence type="predicted"/>
<dbReference type="Pfam" id="PF02620">
    <property type="entry name" value="YceD"/>
    <property type="match status" value="1"/>
</dbReference>
<comment type="caution">
    <text evidence="1">The sequence shown here is derived from an EMBL/GenBank/DDBJ whole genome shotgun (WGS) entry which is preliminary data.</text>
</comment>
<dbReference type="RefSeq" id="WP_185799523.1">
    <property type="nucleotide sequence ID" value="NZ_JACJVJ010000001.1"/>
</dbReference>
<dbReference type="Proteomes" id="UP000564378">
    <property type="component" value="Unassembled WGS sequence"/>
</dbReference>
<name>A0A842HR22_9SPHN</name>
<organism evidence="1 2">
    <name type="scientific">Parasphingopyxis marina</name>
    <dbReference type="NCBI Taxonomy" id="2761622"/>
    <lineage>
        <taxon>Bacteria</taxon>
        <taxon>Pseudomonadati</taxon>
        <taxon>Pseudomonadota</taxon>
        <taxon>Alphaproteobacteria</taxon>
        <taxon>Sphingomonadales</taxon>
        <taxon>Sphingomonadaceae</taxon>
        <taxon>Parasphingopyxis</taxon>
    </lineage>
</organism>
<dbReference type="EMBL" id="JACJVJ010000001">
    <property type="protein sequence ID" value="MBC2776218.1"/>
    <property type="molecule type" value="Genomic_DNA"/>
</dbReference>
<protein>
    <submittedName>
        <fullName evidence="1">DUF177 domain-containing protein</fullName>
    </submittedName>
</protein>
<dbReference type="InterPro" id="IPR003772">
    <property type="entry name" value="YceD"/>
</dbReference>
<keyword evidence="2" id="KW-1185">Reference proteome</keyword>
<evidence type="ECO:0000313" key="2">
    <source>
        <dbReference type="Proteomes" id="UP000564378"/>
    </source>
</evidence>
<dbReference type="AlphaFoldDB" id="A0A842HR22"/>